<evidence type="ECO:0000313" key="1">
    <source>
        <dbReference type="Proteomes" id="UP000694865"/>
    </source>
</evidence>
<evidence type="ECO:0000313" key="2">
    <source>
        <dbReference type="RefSeq" id="XP_006816643.1"/>
    </source>
</evidence>
<sequence>MVDSLTTDQAKRIADLPKQSARLKLAKYLKWKMDEFDEELNMRESILLDYYYDNIIFAVNQGFPWSQVCEIFQLSKEIHKETKGLALLDAIKLYTIISQKYSSTVGENNLKIFTTYFFQTFMQHYKLYQFVFTNEREPMITQYKLHVNTPSECLPFKQGKEFLVWDYEKKIHDMEVKDREKKEEILKKRADLFSLRIKFCRVHFKRWMLILHWQERRLRSLLMKQHLHTQ</sequence>
<gene>
    <name evidence="2" type="primary">LOC100378269</name>
</gene>
<dbReference type="GeneID" id="100378269"/>
<dbReference type="RefSeq" id="XP_006816643.1">
    <property type="nucleotide sequence ID" value="XM_006816580.1"/>
</dbReference>
<dbReference type="PANTHER" id="PTHR28457">
    <property type="entry name" value="COILED-COIL DOMAIN-CONTAINING PROTEIN 189"/>
    <property type="match status" value="1"/>
</dbReference>
<proteinExistence type="predicted"/>
<protein>
    <submittedName>
        <fullName evidence="2">Uncharacterized protein C8orf74 homolog</fullName>
    </submittedName>
</protein>
<reference evidence="2" key="1">
    <citation type="submission" date="2025-08" db="UniProtKB">
        <authorList>
            <consortium name="RefSeq"/>
        </authorList>
    </citation>
    <scope>IDENTIFICATION</scope>
    <source>
        <tissue evidence="2">Testes</tissue>
    </source>
</reference>
<dbReference type="PANTHER" id="PTHR28457:SF2">
    <property type="entry name" value="SIMILAR TO 4930578I06RIK PROTEIN"/>
    <property type="match status" value="1"/>
</dbReference>
<dbReference type="Pfam" id="PF14769">
    <property type="entry name" value="CLAMP"/>
    <property type="match status" value="1"/>
</dbReference>
<dbReference type="InterPro" id="IPR032727">
    <property type="entry name" value="CLAMP"/>
</dbReference>
<organism evidence="1 2">
    <name type="scientific">Saccoglossus kowalevskii</name>
    <name type="common">Acorn worm</name>
    <dbReference type="NCBI Taxonomy" id="10224"/>
    <lineage>
        <taxon>Eukaryota</taxon>
        <taxon>Metazoa</taxon>
        <taxon>Hemichordata</taxon>
        <taxon>Enteropneusta</taxon>
        <taxon>Harrimaniidae</taxon>
        <taxon>Saccoglossus</taxon>
    </lineage>
</organism>
<dbReference type="Proteomes" id="UP000694865">
    <property type="component" value="Unplaced"/>
</dbReference>
<keyword evidence="1" id="KW-1185">Reference proteome</keyword>
<name>A0ABM0M9F2_SACKO</name>
<accession>A0ABM0M9F2</accession>